<accession>A0ABU5N2U6</accession>
<dbReference type="Pfam" id="PF00561">
    <property type="entry name" value="Abhydrolase_1"/>
    <property type="match status" value="1"/>
</dbReference>
<protein>
    <submittedName>
        <fullName evidence="2">Alpha/beta fold hydrolase</fullName>
    </submittedName>
</protein>
<evidence type="ECO:0000313" key="3">
    <source>
        <dbReference type="Proteomes" id="UP001291912"/>
    </source>
</evidence>
<dbReference type="RefSeq" id="WP_194423121.1">
    <property type="nucleotide sequence ID" value="NZ_BAAAPT010000001.1"/>
</dbReference>
<comment type="caution">
    <text evidence="2">The sequence shown here is derived from an EMBL/GenBank/DDBJ whole genome shotgun (WGS) entry which is preliminary data.</text>
</comment>
<feature type="domain" description="AB hydrolase-1" evidence="1">
    <location>
        <begin position="28"/>
        <end position="151"/>
    </location>
</feature>
<dbReference type="InterPro" id="IPR029058">
    <property type="entry name" value="AB_hydrolase_fold"/>
</dbReference>
<dbReference type="InterPro" id="IPR000073">
    <property type="entry name" value="AB_hydrolase_1"/>
</dbReference>
<reference evidence="2 3" key="1">
    <citation type="submission" date="2023-10" db="EMBL/GenBank/DDBJ databases">
        <title>Microbacterium xanthum sp. nov., isolated from seaweed.</title>
        <authorList>
            <person name="Lee S.D."/>
        </authorList>
    </citation>
    <scope>NUCLEOTIDE SEQUENCE [LARGE SCALE GENOMIC DNA]</scope>
    <source>
        <strain evidence="2 3">KCTC 19124</strain>
    </source>
</reference>
<dbReference type="PANTHER" id="PTHR43689">
    <property type="entry name" value="HYDROLASE"/>
    <property type="match status" value="1"/>
</dbReference>
<evidence type="ECO:0000313" key="2">
    <source>
        <dbReference type="EMBL" id="MDZ8160396.1"/>
    </source>
</evidence>
<dbReference type="PANTHER" id="PTHR43689:SF8">
    <property type="entry name" value="ALPHA_BETA-HYDROLASES SUPERFAMILY PROTEIN"/>
    <property type="match status" value="1"/>
</dbReference>
<dbReference type="EMBL" id="JAWJYN010000001">
    <property type="protein sequence ID" value="MDZ8160396.1"/>
    <property type="molecule type" value="Genomic_DNA"/>
</dbReference>
<keyword evidence="3" id="KW-1185">Reference proteome</keyword>
<dbReference type="Gene3D" id="3.40.50.1820">
    <property type="entry name" value="alpha/beta hydrolase"/>
    <property type="match status" value="1"/>
</dbReference>
<dbReference type="GO" id="GO:0016787">
    <property type="term" value="F:hydrolase activity"/>
    <property type="evidence" value="ECO:0007669"/>
    <property type="project" value="UniProtKB-KW"/>
</dbReference>
<gene>
    <name evidence="2" type="ORF">R2Q92_00995</name>
</gene>
<sequence length="268" mass="28635">MSGRLVQLPNGRSLGVTGFGDPIARRIVVLCHPAPGTGGFDPDPTVTAQWGVRMVALDRPGYGASEPWRPGERPSFTTHADDLAQHLSRIGAGSERLEGIDIGSVGVVGWGVGGHAALALASRHPRLVGRLALIDTPSPETASRAVDPAVPFSFADIGFAPREPAYGESGTGRRLRRMLTAAAVQGGAGVQGDRAALDDHDWWRSVRDIEAETLLVYGDEHPTVSARVDGRRLRRRLRRSRVVRVAGGTGLSVSTHWPSILNHVAPRR</sequence>
<name>A0ABU5N2U6_9MICO</name>
<keyword evidence="2" id="KW-0378">Hydrolase</keyword>
<dbReference type="Proteomes" id="UP001291912">
    <property type="component" value="Unassembled WGS sequence"/>
</dbReference>
<evidence type="ECO:0000259" key="1">
    <source>
        <dbReference type="Pfam" id="PF00561"/>
    </source>
</evidence>
<proteinExistence type="predicted"/>
<dbReference type="SUPFAM" id="SSF53474">
    <property type="entry name" value="alpha/beta-Hydrolases"/>
    <property type="match status" value="1"/>
</dbReference>
<organism evidence="2 3">
    <name type="scientific">Microbacterium aquimaris</name>
    <dbReference type="NCBI Taxonomy" id="459816"/>
    <lineage>
        <taxon>Bacteria</taxon>
        <taxon>Bacillati</taxon>
        <taxon>Actinomycetota</taxon>
        <taxon>Actinomycetes</taxon>
        <taxon>Micrococcales</taxon>
        <taxon>Microbacteriaceae</taxon>
        <taxon>Microbacterium</taxon>
    </lineage>
</organism>